<proteinExistence type="predicted"/>
<dbReference type="AlphaFoldDB" id="A0A1E4T883"/>
<dbReference type="EMBL" id="KV453847">
    <property type="protein sequence ID" value="ODV87952.1"/>
    <property type="molecule type" value="Genomic_DNA"/>
</dbReference>
<feature type="region of interest" description="Disordered" evidence="1">
    <location>
        <begin position="105"/>
        <end position="130"/>
    </location>
</feature>
<keyword evidence="3" id="KW-1185">Reference proteome</keyword>
<accession>A0A1E4T883</accession>
<reference evidence="3" key="1">
    <citation type="submission" date="2016-04" db="EMBL/GenBank/DDBJ databases">
        <title>Comparative genomics of biotechnologically important yeasts.</title>
        <authorList>
            <consortium name="DOE Joint Genome Institute"/>
            <person name="Riley R."/>
            <person name="Haridas S."/>
            <person name="Wolfe K.H."/>
            <person name="Lopes M.R."/>
            <person name="Hittinger C.T."/>
            <person name="Goker M."/>
            <person name="Salamov A."/>
            <person name="Wisecaver J."/>
            <person name="Long T.M."/>
            <person name="Aerts A.L."/>
            <person name="Barry K."/>
            <person name="Choi C."/>
            <person name="Clum A."/>
            <person name="Coughlan A.Y."/>
            <person name="Deshpande S."/>
            <person name="Douglass A.P."/>
            <person name="Hanson S.J."/>
            <person name="Klenk H.-P."/>
            <person name="Labutti K."/>
            <person name="Lapidus A."/>
            <person name="Lindquist E."/>
            <person name="Lipzen A."/>
            <person name="Meier-Kolthoff J.P."/>
            <person name="Ohm R.A."/>
            <person name="Otillar R.P."/>
            <person name="Pangilinan J."/>
            <person name="Peng Y."/>
            <person name="Rokas A."/>
            <person name="Rosa C.A."/>
            <person name="Scheuner C."/>
            <person name="Sibirny A.A."/>
            <person name="Slot J.C."/>
            <person name="Stielow J.B."/>
            <person name="Sun H."/>
            <person name="Kurtzman C.P."/>
            <person name="Blackwell M."/>
            <person name="Grigoriev I.V."/>
            <person name="Jeffries T.W."/>
        </authorList>
    </citation>
    <scope>NUCLEOTIDE SEQUENCE [LARGE SCALE GENOMIC DNA]</scope>
    <source>
        <strain evidence="3">NRRL YB-2248</strain>
    </source>
</reference>
<evidence type="ECO:0000256" key="1">
    <source>
        <dbReference type="SAM" id="MobiDB-lite"/>
    </source>
</evidence>
<organism evidence="2 3">
    <name type="scientific">[Candida] arabinofermentans NRRL YB-2248</name>
    <dbReference type="NCBI Taxonomy" id="983967"/>
    <lineage>
        <taxon>Eukaryota</taxon>
        <taxon>Fungi</taxon>
        <taxon>Dikarya</taxon>
        <taxon>Ascomycota</taxon>
        <taxon>Saccharomycotina</taxon>
        <taxon>Pichiomycetes</taxon>
        <taxon>Pichiales</taxon>
        <taxon>Pichiaceae</taxon>
        <taxon>Ogataea</taxon>
        <taxon>Ogataea/Candida clade</taxon>
    </lineage>
</organism>
<protein>
    <submittedName>
        <fullName evidence="2">Uncharacterized protein</fullName>
    </submittedName>
</protein>
<feature type="compositionally biased region" description="Polar residues" evidence="1">
    <location>
        <begin position="106"/>
        <end position="130"/>
    </location>
</feature>
<evidence type="ECO:0000313" key="2">
    <source>
        <dbReference type="EMBL" id="ODV87952.1"/>
    </source>
</evidence>
<feature type="compositionally biased region" description="Polar residues" evidence="1">
    <location>
        <begin position="21"/>
        <end position="40"/>
    </location>
</feature>
<sequence length="295" mass="33043">MDNLQGYGSDSSSSDSEVEEQTSQKPQENIDSTPKLSKQSIILPKTITEKKEPLHIHSTQRVLGSSIKNTFNDSSQIQDVKVLSFKSNTKSTDLVPTHLLRRKQIPGQSKHSTLAKTSGISKTQPQSSSKSLQDMIMKNKLIHSKQISSSESKTDTLDLFGISSPATENTKQIHRASRTIDVRGESKILQKPTVDQSTDMPEKDAEPEMIIIGKNKINVSAIKDLDMKSFYQENNKLINTGELDHEEFVNKHARANYYQDGNNNLSSIVKFTESNKDKLARKVEQDMAKMGNHKK</sequence>
<dbReference type="Proteomes" id="UP000094801">
    <property type="component" value="Unassembled WGS sequence"/>
</dbReference>
<feature type="region of interest" description="Disordered" evidence="1">
    <location>
        <begin position="1"/>
        <end position="53"/>
    </location>
</feature>
<dbReference type="OrthoDB" id="3994209at2759"/>
<gene>
    <name evidence="2" type="ORF">CANARDRAFT_54865</name>
</gene>
<evidence type="ECO:0000313" key="3">
    <source>
        <dbReference type="Proteomes" id="UP000094801"/>
    </source>
</evidence>
<name>A0A1E4T883_9ASCO</name>